<dbReference type="Gene3D" id="3.60.15.10">
    <property type="entry name" value="Ribonuclease Z/Hydroxyacylglutathione hydrolase-like"/>
    <property type="match status" value="1"/>
</dbReference>
<dbReference type="InterPro" id="IPR036866">
    <property type="entry name" value="RibonucZ/Hydroxyglut_hydro"/>
</dbReference>
<evidence type="ECO:0000313" key="1">
    <source>
        <dbReference type="EMBL" id="QBP09966.1"/>
    </source>
</evidence>
<reference evidence="1 2" key="1">
    <citation type="submission" date="2019-03" db="EMBL/GenBank/DDBJ databases">
        <title>Comparative insights into the high quality Complete genome sequence of highly metal resistant Cupriavidus metallidurans strain BS1 isolated from a gold-copper mine.</title>
        <authorList>
            <person name="Mazhar H.S."/>
            <person name="Rensing C."/>
        </authorList>
    </citation>
    <scope>NUCLEOTIDE SEQUENCE [LARGE SCALE GENOMIC DNA]</scope>
    <source>
        <strain evidence="1 2">BS1</strain>
    </source>
</reference>
<evidence type="ECO:0000313" key="2">
    <source>
        <dbReference type="Proteomes" id="UP000253772"/>
    </source>
</evidence>
<organism evidence="1 2">
    <name type="scientific">Cupriavidus metallidurans</name>
    <dbReference type="NCBI Taxonomy" id="119219"/>
    <lineage>
        <taxon>Bacteria</taxon>
        <taxon>Pseudomonadati</taxon>
        <taxon>Pseudomonadota</taxon>
        <taxon>Betaproteobacteria</taxon>
        <taxon>Burkholderiales</taxon>
        <taxon>Burkholderiaceae</taxon>
        <taxon>Cupriavidus</taxon>
    </lineage>
</organism>
<dbReference type="InterPro" id="IPR052159">
    <property type="entry name" value="Competence_DNA_uptake"/>
</dbReference>
<accession>A0A482IPV2</accession>
<gene>
    <name evidence="1" type="ORF">DDF84_009430</name>
</gene>
<dbReference type="PANTHER" id="PTHR30619">
    <property type="entry name" value="DNA INTERNALIZATION/COMPETENCE PROTEIN COMEC/REC2"/>
    <property type="match status" value="1"/>
</dbReference>
<dbReference type="Proteomes" id="UP000253772">
    <property type="component" value="Chromosome c1"/>
</dbReference>
<dbReference type="SUPFAM" id="SSF56281">
    <property type="entry name" value="Metallo-hydrolase/oxidoreductase"/>
    <property type="match status" value="1"/>
</dbReference>
<sequence>MARATVRTYRHGLGDCHLVSLHRADGQPYYILIDCGVILGTPDAKAKMTSVIENVRDETSNHIDLLVATHEHWDHLSGFVQAADAFSGLSVDHVWMAWTENPADPDAMKLLADRQHALAMLRDASLRVQSTGSGELPLFHSLTEFFGTATRTTTSDALKAVRGMANGALRYCDPADDPTAVPGTDARIYVLGPPRNVALLKRLKAGKADKDQTYEQALAGFAAGAGTALSPSDTEAGAPFSGIDGLSLDAARNTPFFQKNYFSAPDWRRIDTDWLMGADALAIALDNLINNTSLVLAVELGQRDVLLFAADAQFGNWLSWQDCRWNIDGDTVTGPDLIARTVLYKVSHHGSSNATMKADGVERMTALQAAIIPVDHDMAVKKGWGKLPFGAIEQALKDGTSGRGWVLRTDQAAPVGEPRVRSTDLYVEVDV</sequence>
<dbReference type="RefSeq" id="WP_133258082.1">
    <property type="nucleotide sequence ID" value="NZ_CP037900.1"/>
</dbReference>
<dbReference type="AlphaFoldDB" id="A0A482IPV2"/>
<dbReference type="PANTHER" id="PTHR30619:SF1">
    <property type="entry name" value="RECOMBINATION PROTEIN 2"/>
    <property type="match status" value="1"/>
</dbReference>
<name>A0A482IPV2_9BURK</name>
<dbReference type="EMBL" id="CP037900">
    <property type="protein sequence ID" value="QBP09966.1"/>
    <property type="molecule type" value="Genomic_DNA"/>
</dbReference>
<proteinExistence type="predicted"/>
<dbReference type="OrthoDB" id="418728at2"/>
<protein>
    <submittedName>
        <fullName evidence="1">Uncharacterized protein</fullName>
    </submittedName>
</protein>